<organism evidence="1 2">
    <name type="scientific">Martelella lutilitoris</name>
    <dbReference type="NCBI Taxonomy" id="2583532"/>
    <lineage>
        <taxon>Bacteria</taxon>
        <taxon>Pseudomonadati</taxon>
        <taxon>Pseudomonadota</taxon>
        <taxon>Alphaproteobacteria</taxon>
        <taxon>Hyphomicrobiales</taxon>
        <taxon>Aurantimonadaceae</taxon>
        <taxon>Martelella</taxon>
    </lineage>
</organism>
<sequence length="115" mass="13052">MADKFEPPVIPSIESAVSTEAVTLESNFGDGYSQRSGAGLNGIRPKWQAVWSALTVSQADQIETFFVSRRGFHAFEWQSPRDREPQLYRCKKWDRGFVSHGVDSLRAEIEKVFDL</sequence>
<dbReference type="OrthoDB" id="8607203at2"/>
<dbReference type="RefSeq" id="WP_138749891.1">
    <property type="nucleotide sequence ID" value="NZ_VCLB01000010.1"/>
</dbReference>
<proteinExistence type="predicted"/>
<reference evidence="1 2" key="1">
    <citation type="submission" date="2019-06" db="EMBL/GenBank/DDBJ databases">
        <title>Martelella lutilitoris sp. nov., isolated from a tidal mudflat.</title>
        <authorList>
            <person name="Kim Y.-J."/>
        </authorList>
    </citation>
    <scope>NUCLEOTIDE SEQUENCE [LARGE SCALE GENOMIC DNA]</scope>
    <source>
        <strain evidence="1 2">GH2-6</strain>
    </source>
</reference>
<comment type="caution">
    <text evidence="1">The sequence shown here is derived from an EMBL/GenBank/DDBJ whole genome shotgun (WGS) entry which is preliminary data.</text>
</comment>
<evidence type="ECO:0000313" key="1">
    <source>
        <dbReference type="EMBL" id="TNB46446.1"/>
    </source>
</evidence>
<accession>A0A5C4JLR6</accession>
<protein>
    <recommendedName>
        <fullName evidence="3">Phage tail protein</fullName>
    </recommendedName>
</protein>
<gene>
    <name evidence="1" type="ORF">FF124_18175</name>
</gene>
<dbReference type="Proteomes" id="UP000307874">
    <property type="component" value="Unassembled WGS sequence"/>
</dbReference>
<dbReference type="InterPro" id="IPR010265">
    <property type="entry name" value="Phage_lambda_TipM"/>
</dbReference>
<keyword evidence="2" id="KW-1185">Reference proteome</keyword>
<dbReference type="Pfam" id="PF05939">
    <property type="entry name" value="Phage_min_tail"/>
    <property type="match status" value="1"/>
</dbReference>
<dbReference type="AlphaFoldDB" id="A0A5C4JLR6"/>
<evidence type="ECO:0008006" key="3">
    <source>
        <dbReference type="Google" id="ProtNLM"/>
    </source>
</evidence>
<evidence type="ECO:0000313" key="2">
    <source>
        <dbReference type="Proteomes" id="UP000307874"/>
    </source>
</evidence>
<name>A0A5C4JLR6_9HYPH</name>
<dbReference type="EMBL" id="VCLB01000010">
    <property type="protein sequence ID" value="TNB46446.1"/>
    <property type="molecule type" value="Genomic_DNA"/>
</dbReference>